<dbReference type="EMBL" id="MJFZ01000799">
    <property type="protein sequence ID" value="RAW25049.1"/>
    <property type="molecule type" value="Genomic_DNA"/>
</dbReference>
<comment type="caution">
    <text evidence="2">The sequence shown here is derived from an EMBL/GenBank/DDBJ whole genome shotgun (WGS) entry which is preliminary data.</text>
</comment>
<accession>A0A329RLD1</accession>
<dbReference type="Proteomes" id="UP000251314">
    <property type="component" value="Unassembled WGS sequence"/>
</dbReference>
<evidence type="ECO:0000256" key="1">
    <source>
        <dbReference type="SAM" id="MobiDB-lite"/>
    </source>
</evidence>
<evidence type="ECO:0000313" key="3">
    <source>
        <dbReference type="Proteomes" id="UP000251314"/>
    </source>
</evidence>
<evidence type="ECO:0000313" key="2">
    <source>
        <dbReference type="EMBL" id="RAW25049.1"/>
    </source>
</evidence>
<organism evidence="2 3">
    <name type="scientific">Phytophthora cactorum</name>
    <dbReference type="NCBI Taxonomy" id="29920"/>
    <lineage>
        <taxon>Eukaryota</taxon>
        <taxon>Sar</taxon>
        <taxon>Stramenopiles</taxon>
        <taxon>Oomycota</taxon>
        <taxon>Peronosporomycetes</taxon>
        <taxon>Peronosporales</taxon>
        <taxon>Peronosporaceae</taxon>
        <taxon>Phytophthora</taxon>
    </lineage>
</organism>
<protein>
    <submittedName>
        <fullName evidence="2">Uncharacterized protein</fullName>
    </submittedName>
</protein>
<reference evidence="2 3" key="1">
    <citation type="submission" date="2018-01" db="EMBL/GenBank/DDBJ databases">
        <title>Draft genome of the strawberry crown rot pathogen Phytophthora cactorum.</title>
        <authorList>
            <person name="Armitage A.D."/>
            <person name="Lysoe E."/>
            <person name="Nellist C.F."/>
            <person name="Harrison R.J."/>
            <person name="Brurberg M.B."/>
        </authorList>
    </citation>
    <scope>NUCLEOTIDE SEQUENCE [LARGE SCALE GENOMIC DNA]</scope>
    <source>
        <strain evidence="2 3">10300</strain>
    </source>
</reference>
<gene>
    <name evidence="2" type="ORF">PC110_g18533</name>
</gene>
<dbReference type="STRING" id="29920.A0A329RLD1"/>
<proteinExistence type="predicted"/>
<dbReference type="OrthoDB" id="166986at2759"/>
<dbReference type="AlphaFoldDB" id="A0A329RLD1"/>
<keyword evidence="3" id="KW-1185">Reference proteome</keyword>
<dbReference type="VEuPathDB" id="FungiDB:PC110_g18533"/>
<feature type="region of interest" description="Disordered" evidence="1">
    <location>
        <begin position="24"/>
        <end position="50"/>
    </location>
</feature>
<feature type="non-terminal residue" evidence="2">
    <location>
        <position position="50"/>
    </location>
</feature>
<name>A0A329RLD1_9STRA</name>
<sequence>MVRGKKIGLGEFLGDQAAAYIPEAALPSGPRARADDDDGNYRGGRGGDRF</sequence>